<dbReference type="EMBL" id="KV442176">
    <property type="protein sequence ID" value="OAQ22352.1"/>
    <property type="molecule type" value="Genomic_DNA"/>
</dbReference>
<dbReference type="AlphaFoldDB" id="A0A197JB65"/>
<organism evidence="1 2">
    <name type="scientific">Linnemannia elongata AG-77</name>
    <dbReference type="NCBI Taxonomy" id="1314771"/>
    <lineage>
        <taxon>Eukaryota</taxon>
        <taxon>Fungi</taxon>
        <taxon>Fungi incertae sedis</taxon>
        <taxon>Mucoromycota</taxon>
        <taxon>Mortierellomycotina</taxon>
        <taxon>Mortierellomycetes</taxon>
        <taxon>Mortierellales</taxon>
        <taxon>Mortierellaceae</taxon>
        <taxon>Linnemannia</taxon>
    </lineage>
</organism>
<evidence type="ECO:0000313" key="2">
    <source>
        <dbReference type="Proteomes" id="UP000078512"/>
    </source>
</evidence>
<evidence type="ECO:0000313" key="1">
    <source>
        <dbReference type="EMBL" id="OAQ22352.1"/>
    </source>
</evidence>
<name>A0A197JB65_9FUNG</name>
<keyword evidence="2" id="KW-1185">Reference proteome</keyword>
<proteinExistence type="predicted"/>
<reference evidence="1 2" key="1">
    <citation type="submission" date="2016-05" db="EMBL/GenBank/DDBJ databases">
        <title>Genome sequencing reveals origins of a unique bacterial endosymbiosis in the earliest lineages of terrestrial Fungi.</title>
        <authorList>
            <consortium name="DOE Joint Genome Institute"/>
            <person name="Uehling J."/>
            <person name="Gryganskyi A."/>
            <person name="Hameed K."/>
            <person name="Tschaplinski T."/>
            <person name="Misztal P."/>
            <person name="Wu S."/>
            <person name="Desiro A."/>
            <person name="Vande Pol N."/>
            <person name="Du Z.-Y."/>
            <person name="Zienkiewicz A."/>
            <person name="Zienkiewicz K."/>
            <person name="Morin E."/>
            <person name="Tisserant E."/>
            <person name="Splivallo R."/>
            <person name="Hainaut M."/>
            <person name="Henrissat B."/>
            <person name="Ohm R."/>
            <person name="Kuo A."/>
            <person name="Yan J."/>
            <person name="Lipzen A."/>
            <person name="Nolan M."/>
            <person name="Labutti K."/>
            <person name="Barry K."/>
            <person name="Goldstein A."/>
            <person name="Labbe J."/>
            <person name="Schadt C."/>
            <person name="Tuskan G."/>
            <person name="Grigoriev I."/>
            <person name="Martin F."/>
            <person name="Vilgalys R."/>
            <person name="Bonito G."/>
        </authorList>
    </citation>
    <scope>NUCLEOTIDE SEQUENCE [LARGE SCALE GENOMIC DNA]</scope>
    <source>
        <strain evidence="1 2">AG-77</strain>
    </source>
</reference>
<sequence length="213" mass="24091">MDITQDLTIHKPAFKAYDDKWAPRLTLSQVRLHKSPVRQSYTSTRLIEKGMVPALDQFTIQAMSTIPNLAFLEKGRYLLNELPTTQSNQEYPWKDMIFNTIEDAMVEIHVSSWAQNGGFTNDNPQRRCDRLSGKINCGWAVKLRSDKVANGLWVKSETAANAEYQGQNHRPSKEDVAHSIRLLALNSERKNKIEMGVPPGHKVSTVADTLRGT</sequence>
<dbReference type="Proteomes" id="UP000078512">
    <property type="component" value="Unassembled WGS sequence"/>
</dbReference>
<dbReference type="OrthoDB" id="2402896at2759"/>
<protein>
    <submittedName>
        <fullName evidence="1">Uncharacterized protein</fullName>
    </submittedName>
</protein>
<gene>
    <name evidence="1" type="ORF">K457DRAFT_26151</name>
</gene>
<accession>A0A197JB65</accession>